<comment type="caution">
    <text evidence="1">The sequence shown here is derived from an EMBL/GenBank/DDBJ whole genome shotgun (WGS) entry which is preliminary data.</text>
</comment>
<keyword evidence="2" id="KW-1185">Reference proteome</keyword>
<evidence type="ECO:0000313" key="1">
    <source>
        <dbReference type="EMBL" id="MCZ0859085.1"/>
    </source>
</evidence>
<accession>A0ABT4IBG7</accession>
<proteinExistence type="predicted"/>
<dbReference type="RefSeq" id="WP_268918377.1">
    <property type="nucleotide sequence ID" value="NZ_JAPTMY010000038.1"/>
</dbReference>
<sequence>MTTYALQPCTTVPDELTQDMFAAPVTPEGCWIDCLLWTERERPSDVEISLKITPDPGAPDGLRASLARMRAVGFRYPGRCDQRPRPAVPAWTTLIRTHLSSSDHEQGLDDWPERLLRSFAPYYAPYGRTVRSKGA</sequence>
<dbReference type="Proteomes" id="UP001072034">
    <property type="component" value="Unassembled WGS sequence"/>
</dbReference>
<protein>
    <submittedName>
        <fullName evidence="1">Uncharacterized protein</fullName>
    </submittedName>
</protein>
<gene>
    <name evidence="1" type="ORF">OHJ16_13655</name>
</gene>
<evidence type="ECO:0000313" key="2">
    <source>
        <dbReference type="Proteomes" id="UP001072034"/>
    </source>
</evidence>
<name>A0ABT4IBG7_9ACTO</name>
<organism evidence="1 2">
    <name type="scientific">Actinomyces israelii</name>
    <dbReference type="NCBI Taxonomy" id="1659"/>
    <lineage>
        <taxon>Bacteria</taxon>
        <taxon>Bacillati</taxon>
        <taxon>Actinomycetota</taxon>
        <taxon>Actinomycetes</taxon>
        <taxon>Actinomycetales</taxon>
        <taxon>Actinomycetaceae</taxon>
        <taxon>Actinomyces</taxon>
    </lineage>
</organism>
<reference evidence="1" key="1">
    <citation type="submission" date="2022-10" db="EMBL/GenBank/DDBJ databases">
        <title>Genome sequence of Actinomyces israelii ATCC 10048.</title>
        <authorList>
            <person name="Watt R.M."/>
            <person name="Tong W.M."/>
        </authorList>
    </citation>
    <scope>NUCLEOTIDE SEQUENCE</scope>
    <source>
        <strain evidence="1">ATCC 10048</strain>
    </source>
</reference>
<dbReference type="EMBL" id="JAPTMY010000038">
    <property type="protein sequence ID" value="MCZ0859085.1"/>
    <property type="molecule type" value="Genomic_DNA"/>
</dbReference>